<dbReference type="RefSeq" id="WP_189418768.1">
    <property type="nucleotide sequence ID" value="NZ_BMYZ01000002.1"/>
</dbReference>
<gene>
    <name evidence="2" type="ORF">GCM10011613_23100</name>
</gene>
<comment type="caution">
    <text evidence="2">The sequence shown here is derived from an EMBL/GenBank/DDBJ whole genome shotgun (WGS) entry which is preliminary data.</text>
</comment>
<evidence type="ECO:0000313" key="2">
    <source>
        <dbReference type="EMBL" id="GGY77892.1"/>
    </source>
</evidence>
<protein>
    <recommendedName>
        <fullName evidence="4">Lipid A deacylase LpxR family protein</fullName>
    </recommendedName>
</protein>
<evidence type="ECO:0000256" key="1">
    <source>
        <dbReference type="SAM" id="Phobius"/>
    </source>
</evidence>
<dbReference type="Gene3D" id="2.40.128.140">
    <property type="entry name" value="Outer membrane protein"/>
    <property type="match status" value="1"/>
</dbReference>
<keyword evidence="1" id="KW-0472">Membrane</keyword>
<organism evidence="2 3">
    <name type="scientific">Cellvibrio zantedeschiae</name>
    <dbReference type="NCBI Taxonomy" id="1237077"/>
    <lineage>
        <taxon>Bacteria</taxon>
        <taxon>Pseudomonadati</taxon>
        <taxon>Pseudomonadota</taxon>
        <taxon>Gammaproteobacteria</taxon>
        <taxon>Cellvibrionales</taxon>
        <taxon>Cellvibrionaceae</taxon>
        <taxon>Cellvibrio</taxon>
    </lineage>
</organism>
<dbReference type="InterPro" id="IPR018707">
    <property type="entry name" value="LpxR"/>
</dbReference>
<proteinExistence type="predicted"/>
<keyword evidence="1" id="KW-0812">Transmembrane</keyword>
<sequence>MNGLIDSKEYALAPAGFSVANTQSLPEFGPSVIQPFNSAAPASAQCTHTQTTVFLQNLLYVRALLLQIFAVILLIAVSHFAHADNSDYLVKSPQTEWLQLASLVDDEKRPLITADAKKSKTSWALAFDNDLLAPGHRDRDYTYGTNLTYSGESAAHADISLKTPLAAIDRLLKVDHLGSVNNYSVEVGLYGFTPKELERTTINETDRPYASLVYFSSSHEQIDTANNVAWNTTLTIGLLGLSFVGDLQNAAHQSTESKDARGWNHQISDGGELTGRYVIARQDYLDISSDSLELKSTLQASVGYLTETSWGLSLRAGKIVSPWASFNPDLISYGEKSTYSNNTSSTNEHYFWAGFALKARFYNAFLQGQFRDSDFSYSYSGLRPVIAEAWAGYTYAFRQGYRVSYVLRAQSSEIKHGDGDRNVVWGGLIFAKTI</sequence>
<accession>A0ABQ3B4F3</accession>
<dbReference type="Proteomes" id="UP000619761">
    <property type="component" value="Unassembled WGS sequence"/>
</dbReference>
<reference evidence="3" key="1">
    <citation type="journal article" date="2019" name="Int. J. Syst. Evol. Microbiol.">
        <title>The Global Catalogue of Microorganisms (GCM) 10K type strain sequencing project: providing services to taxonomists for standard genome sequencing and annotation.</title>
        <authorList>
            <consortium name="The Broad Institute Genomics Platform"/>
            <consortium name="The Broad Institute Genome Sequencing Center for Infectious Disease"/>
            <person name="Wu L."/>
            <person name="Ma J."/>
        </authorList>
    </citation>
    <scope>NUCLEOTIDE SEQUENCE [LARGE SCALE GENOMIC DNA]</scope>
    <source>
        <strain evidence="3">KCTC 32239</strain>
    </source>
</reference>
<keyword evidence="3" id="KW-1185">Reference proteome</keyword>
<feature type="transmembrane region" description="Helical" evidence="1">
    <location>
        <begin position="59"/>
        <end position="81"/>
    </location>
</feature>
<evidence type="ECO:0008006" key="4">
    <source>
        <dbReference type="Google" id="ProtNLM"/>
    </source>
</evidence>
<evidence type="ECO:0000313" key="3">
    <source>
        <dbReference type="Proteomes" id="UP000619761"/>
    </source>
</evidence>
<name>A0ABQ3B4F3_9GAMM</name>
<dbReference type="Pfam" id="PF09982">
    <property type="entry name" value="LpxR"/>
    <property type="match status" value="1"/>
</dbReference>
<dbReference type="EMBL" id="BMYZ01000002">
    <property type="protein sequence ID" value="GGY77892.1"/>
    <property type="molecule type" value="Genomic_DNA"/>
</dbReference>
<dbReference type="InterPro" id="IPR037107">
    <property type="entry name" value="Put_OMP_sf"/>
</dbReference>
<keyword evidence="1" id="KW-1133">Transmembrane helix</keyword>